<evidence type="ECO:0000313" key="3">
    <source>
        <dbReference type="Proteomes" id="UP000646365"/>
    </source>
</evidence>
<evidence type="ECO:0000256" key="1">
    <source>
        <dbReference type="SAM" id="MobiDB-lite"/>
    </source>
</evidence>
<dbReference type="Proteomes" id="UP000646365">
    <property type="component" value="Unassembled WGS sequence"/>
</dbReference>
<evidence type="ECO:0000313" key="2">
    <source>
        <dbReference type="EMBL" id="GGF25729.1"/>
    </source>
</evidence>
<gene>
    <name evidence="2" type="ORF">GCM10011611_34770</name>
</gene>
<feature type="region of interest" description="Disordered" evidence="1">
    <location>
        <begin position="36"/>
        <end position="55"/>
    </location>
</feature>
<reference evidence="2" key="1">
    <citation type="journal article" date="2014" name="Int. J. Syst. Evol. Microbiol.">
        <title>Complete genome sequence of Corynebacterium casei LMG S-19264T (=DSM 44701T), isolated from a smear-ripened cheese.</title>
        <authorList>
            <consortium name="US DOE Joint Genome Institute (JGI-PGF)"/>
            <person name="Walter F."/>
            <person name="Albersmeier A."/>
            <person name="Kalinowski J."/>
            <person name="Ruckert C."/>
        </authorList>
    </citation>
    <scope>NUCLEOTIDE SEQUENCE</scope>
    <source>
        <strain evidence="2">CGMCC 1.15725</strain>
    </source>
</reference>
<dbReference type="EMBL" id="BMJQ01000009">
    <property type="protein sequence ID" value="GGF25729.1"/>
    <property type="molecule type" value="Genomic_DNA"/>
</dbReference>
<keyword evidence="3" id="KW-1185">Reference proteome</keyword>
<proteinExistence type="predicted"/>
<dbReference type="AlphaFoldDB" id="A0A8J2YVT6"/>
<sequence>MLDDRLLLAAELGIAEDVAQEILRALMGGRIGLGSGEERHDRSGHCHPGRGKSSPVAGCGNRYVCRYSRAGGNPVLTRGSADMSLVAADAALAGFPPARE</sequence>
<organism evidence="2 3">
    <name type="scientific">Aliidongia dinghuensis</name>
    <dbReference type="NCBI Taxonomy" id="1867774"/>
    <lineage>
        <taxon>Bacteria</taxon>
        <taxon>Pseudomonadati</taxon>
        <taxon>Pseudomonadota</taxon>
        <taxon>Alphaproteobacteria</taxon>
        <taxon>Rhodospirillales</taxon>
        <taxon>Dongiaceae</taxon>
        <taxon>Aliidongia</taxon>
    </lineage>
</organism>
<reference evidence="2" key="2">
    <citation type="submission" date="2020-09" db="EMBL/GenBank/DDBJ databases">
        <authorList>
            <person name="Sun Q."/>
            <person name="Zhou Y."/>
        </authorList>
    </citation>
    <scope>NUCLEOTIDE SEQUENCE</scope>
    <source>
        <strain evidence="2">CGMCC 1.15725</strain>
    </source>
</reference>
<protein>
    <submittedName>
        <fullName evidence="2">Uncharacterized protein</fullName>
    </submittedName>
</protein>
<accession>A0A8J2YVT6</accession>
<name>A0A8J2YVT6_9PROT</name>
<comment type="caution">
    <text evidence="2">The sequence shown here is derived from an EMBL/GenBank/DDBJ whole genome shotgun (WGS) entry which is preliminary data.</text>
</comment>